<evidence type="ECO:0000313" key="3">
    <source>
        <dbReference type="EMBL" id="PCD25524.1"/>
    </source>
</evidence>
<sequence>MSLLPEVISNLALDASRLNDFTAYLSKNHCLETFQFIQDASRYRAYYAEIVEDKEIPWEYLRRHYDYLQELWEDILGTYILPNGHREVNLPSEIRTRLLGLRSSALPPHPSGLDDAVKTVLELMEDSILPGFMESYESLDRPGGRGEVGGWRGVLCRLQRRISTTTSEQNYKESVPRASDSRDNSEATHCTRRRFLAVTAASPYNHLRRPLGGLFDHTVCNVRGIRWLKLPLEKDGAAADTEIDDRDEQVSAKLLE</sequence>
<comment type="caution">
    <text evidence="3">The sequence shown here is derived from an EMBL/GenBank/DDBJ whole genome shotgun (WGS) entry which is preliminary data.</text>
</comment>
<feature type="domain" description="RGS" evidence="2">
    <location>
        <begin position="21"/>
        <end position="135"/>
    </location>
</feature>
<feature type="region of interest" description="Disordered" evidence="1">
    <location>
        <begin position="166"/>
        <end position="186"/>
    </location>
</feature>
<dbReference type="InterPro" id="IPR044926">
    <property type="entry name" value="RGS_subdomain_2"/>
</dbReference>
<gene>
    <name evidence="3" type="ORF">AU210_014627</name>
</gene>
<dbReference type="EMBL" id="MABQ02000010">
    <property type="protein sequence ID" value="PCD25524.1"/>
    <property type="molecule type" value="Genomic_DNA"/>
</dbReference>
<dbReference type="Pfam" id="PF00615">
    <property type="entry name" value="RGS"/>
    <property type="match status" value="1"/>
</dbReference>
<reference evidence="3 4" key="1">
    <citation type="journal article" date="2016" name="Environ. Microbiol.">
        <title>Effector profiles distinguish formae speciales of Fusarium oxysporum.</title>
        <authorList>
            <person name="van Dam P."/>
            <person name="Fokkens L."/>
            <person name="Schmidt S.M."/>
            <person name="Linmans J.H."/>
            <person name="Kistler H.C."/>
            <person name="Ma L.J."/>
            <person name="Rep M."/>
        </authorList>
    </citation>
    <scope>NUCLEOTIDE SEQUENCE [LARGE SCALE GENOMIC DNA]</scope>
    <source>
        <strain evidence="3 4">Forc016</strain>
    </source>
</reference>
<dbReference type="CDD" id="cd07440">
    <property type="entry name" value="RGS"/>
    <property type="match status" value="1"/>
</dbReference>
<dbReference type="Gene3D" id="1.10.167.10">
    <property type="entry name" value="Regulator of G-protein Signalling 4, domain 2"/>
    <property type="match status" value="1"/>
</dbReference>
<evidence type="ECO:0000313" key="4">
    <source>
        <dbReference type="Proteomes" id="UP000219602"/>
    </source>
</evidence>
<dbReference type="Proteomes" id="UP000219602">
    <property type="component" value="Chromosome 12"/>
</dbReference>
<feature type="compositionally biased region" description="Basic and acidic residues" evidence="1">
    <location>
        <begin position="170"/>
        <end position="186"/>
    </location>
</feature>
<evidence type="ECO:0000256" key="1">
    <source>
        <dbReference type="SAM" id="MobiDB-lite"/>
    </source>
</evidence>
<protein>
    <recommendedName>
        <fullName evidence="2">RGS domain-containing protein</fullName>
    </recommendedName>
</protein>
<dbReference type="PROSITE" id="PS50132">
    <property type="entry name" value="RGS"/>
    <property type="match status" value="1"/>
</dbReference>
<name>A0A2H3GFQ7_FUSOX</name>
<dbReference type="InterPro" id="IPR036305">
    <property type="entry name" value="RGS_sf"/>
</dbReference>
<proteinExistence type="predicted"/>
<dbReference type="AlphaFoldDB" id="A0A2H3GFQ7"/>
<dbReference type="PANTHER" id="PTHR10845">
    <property type="entry name" value="REGULATOR OF G PROTEIN SIGNALING"/>
    <property type="match status" value="1"/>
</dbReference>
<dbReference type="InterPro" id="IPR016137">
    <property type="entry name" value="RGS"/>
</dbReference>
<organism evidence="3 4">
    <name type="scientific">Fusarium oxysporum f. sp. radicis-cucumerinum</name>
    <dbReference type="NCBI Taxonomy" id="327505"/>
    <lineage>
        <taxon>Eukaryota</taxon>
        <taxon>Fungi</taxon>
        <taxon>Dikarya</taxon>
        <taxon>Ascomycota</taxon>
        <taxon>Pezizomycotina</taxon>
        <taxon>Sordariomycetes</taxon>
        <taxon>Hypocreomycetidae</taxon>
        <taxon>Hypocreales</taxon>
        <taxon>Nectriaceae</taxon>
        <taxon>Fusarium</taxon>
        <taxon>Fusarium oxysporum species complex</taxon>
    </lineage>
</organism>
<evidence type="ECO:0000259" key="2">
    <source>
        <dbReference type="PROSITE" id="PS50132"/>
    </source>
</evidence>
<accession>A0A2H3GFQ7</accession>
<reference evidence="3 4" key="2">
    <citation type="journal article" date="2017" name="Sci. Rep.">
        <title>A mobile pathogenicity chromosome in Fusarium oxysporum for infection of multiple cucurbit species.</title>
        <authorList>
            <person name="van Dam P."/>
            <person name="Fokkens L."/>
            <person name="Ayukawa Y."/>
            <person name="van der Gragt M."/>
            <person name="Ter Horst A."/>
            <person name="Brankovics B."/>
            <person name="Houterman P.M."/>
            <person name="Arie T."/>
            <person name="Rep M."/>
        </authorList>
    </citation>
    <scope>NUCLEOTIDE SEQUENCE [LARGE SCALE GENOMIC DNA]</scope>
    <source>
        <strain evidence="3 4">Forc016</strain>
    </source>
</reference>
<dbReference type="SMART" id="SM00315">
    <property type="entry name" value="RGS"/>
    <property type="match status" value="1"/>
</dbReference>
<dbReference type="SUPFAM" id="SSF48097">
    <property type="entry name" value="Regulator of G-protein signaling, RGS"/>
    <property type="match status" value="1"/>
</dbReference>
<dbReference type="PANTHER" id="PTHR10845:SF267">
    <property type="entry name" value="REGULATOR OF G PROTEIN SIGNALING DOMAIN PROTEIN (AFU_ORTHOLOGUE AFUA_6G06860)"/>
    <property type="match status" value="1"/>
</dbReference>